<reference evidence="2 3" key="1">
    <citation type="submission" date="2024-06" db="EMBL/GenBank/DDBJ databases">
        <title>The Natural Products Discovery Center: Release of the First 8490 Sequenced Strains for Exploring Actinobacteria Biosynthetic Diversity.</title>
        <authorList>
            <person name="Kalkreuter E."/>
            <person name="Kautsar S.A."/>
            <person name="Yang D."/>
            <person name="Bader C.D."/>
            <person name="Teijaro C.N."/>
            <person name="Fluegel L."/>
            <person name="Davis C.M."/>
            <person name="Simpson J.R."/>
            <person name="Lauterbach L."/>
            <person name="Steele A.D."/>
            <person name="Gui C."/>
            <person name="Meng S."/>
            <person name="Li G."/>
            <person name="Viehrig K."/>
            <person name="Ye F."/>
            <person name="Su P."/>
            <person name="Kiefer A.F."/>
            <person name="Nichols A."/>
            <person name="Cepeda A.J."/>
            <person name="Yan W."/>
            <person name="Fan B."/>
            <person name="Jiang Y."/>
            <person name="Adhikari A."/>
            <person name="Zheng C.-J."/>
            <person name="Schuster L."/>
            <person name="Cowan T.M."/>
            <person name="Smanski M.J."/>
            <person name="Chevrette M.G."/>
            <person name="De Carvalho L.P.S."/>
            <person name="Shen B."/>
        </authorList>
    </citation>
    <scope>NUCLEOTIDE SEQUENCE [LARGE SCALE GENOMIC DNA]</scope>
    <source>
        <strain evidence="2 3">NPDC045705</strain>
    </source>
</reference>
<evidence type="ECO:0000313" key="2">
    <source>
        <dbReference type="EMBL" id="MEU7291742.1"/>
    </source>
</evidence>
<evidence type="ECO:0000313" key="3">
    <source>
        <dbReference type="Proteomes" id="UP001551210"/>
    </source>
</evidence>
<gene>
    <name evidence="2" type="ORF">AB0A76_00835</name>
</gene>
<comment type="caution">
    <text evidence="2">The sequence shown here is derived from an EMBL/GenBank/DDBJ whole genome shotgun (WGS) entry which is preliminary data.</text>
</comment>
<name>A0ABV3CNG1_STREX</name>
<sequence length="168" mass="16680">MTASNGTAQSEVTAVEEGADATEEALRARHAARARSAVDRALAACRHAGVNDSQAKLVPNSPESKAAHAVRLASGAVEALAKSIPNAAADARCARNAAATASVAAQVAQAHDGGGELAEAAYRAALQASTAAAVAAGAQGLGRDESLNVKAEEEELAAVVAAEEAGWM</sequence>
<evidence type="ECO:0000256" key="1">
    <source>
        <dbReference type="SAM" id="MobiDB-lite"/>
    </source>
</evidence>
<organism evidence="2 3">
    <name type="scientific">Streptomyces exfoliatus</name>
    <name type="common">Streptomyces hydrogenans</name>
    <dbReference type="NCBI Taxonomy" id="1905"/>
    <lineage>
        <taxon>Bacteria</taxon>
        <taxon>Bacillati</taxon>
        <taxon>Actinomycetota</taxon>
        <taxon>Actinomycetes</taxon>
        <taxon>Kitasatosporales</taxon>
        <taxon>Streptomycetaceae</taxon>
        <taxon>Streptomyces</taxon>
    </lineage>
</organism>
<dbReference type="EMBL" id="JBEZAM010000001">
    <property type="protein sequence ID" value="MEU7291742.1"/>
    <property type="molecule type" value="Genomic_DNA"/>
</dbReference>
<protein>
    <submittedName>
        <fullName evidence="2">Uncharacterized protein</fullName>
    </submittedName>
</protein>
<feature type="compositionally biased region" description="Polar residues" evidence="1">
    <location>
        <begin position="1"/>
        <end position="12"/>
    </location>
</feature>
<dbReference type="Proteomes" id="UP001551210">
    <property type="component" value="Unassembled WGS sequence"/>
</dbReference>
<feature type="region of interest" description="Disordered" evidence="1">
    <location>
        <begin position="1"/>
        <end position="27"/>
    </location>
</feature>
<accession>A0ABV3CNG1</accession>
<proteinExistence type="predicted"/>
<dbReference type="RefSeq" id="WP_359202878.1">
    <property type="nucleotide sequence ID" value="NZ_JBEZAM010000001.1"/>
</dbReference>
<keyword evidence="3" id="KW-1185">Reference proteome</keyword>